<dbReference type="AlphaFoldDB" id="A0A4Y2AD97"/>
<name>A0A4Y2AD97_ARAVE</name>
<evidence type="ECO:0000313" key="1">
    <source>
        <dbReference type="EMBL" id="GBL77216.1"/>
    </source>
</evidence>
<proteinExistence type="predicted"/>
<protein>
    <submittedName>
        <fullName evidence="1">Uncharacterized protein</fullName>
    </submittedName>
</protein>
<comment type="caution">
    <text evidence="1">The sequence shown here is derived from an EMBL/GenBank/DDBJ whole genome shotgun (WGS) entry which is preliminary data.</text>
</comment>
<gene>
    <name evidence="1" type="ORF">AVEN_12825_1</name>
</gene>
<accession>A0A4Y2AD97</accession>
<evidence type="ECO:0000313" key="2">
    <source>
        <dbReference type="Proteomes" id="UP000499080"/>
    </source>
</evidence>
<keyword evidence="2" id="KW-1185">Reference proteome</keyword>
<reference evidence="1 2" key="1">
    <citation type="journal article" date="2019" name="Sci. Rep.">
        <title>Orb-weaving spider Araneus ventricosus genome elucidates the spidroin gene catalogue.</title>
        <authorList>
            <person name="Kono N."/>
            <person name="Nakamura H."/>
            <person name="Ohtoshi R."/>
            <person name="Moran D.A.P."/>
            <person name="Shinohara A."/>
            <person name="Yoshida Y."/>
            <person name="Fujiwara M."/>
            <person name="Mori M."/>
            <person name="Tomita M."/>
            <person name="Arakawa K."/>
        </authorList>
    </citation>
    <scope>NUCLEOTIDE SEQUENCE [LARGE SCALE GENOMIC DNA]</scope>
</reference>
<sequence>MFSDRTPTFPCDILFGRPKDTSSSPTKSEARLESVHAFARERIKLASERTKTRYDSRPTDHYFKEGDLVCMYNPKATEMPESQVTTELGRTLYYCQEIERCCLPQIAILVCSKLALKICKLATI</sequence>
<organism evidence="1 2">
    <name type="scientific">Araneus ventricosus</name>
    <name type="common">Orbweaver spider</name>
    <name type="synonym">Epeira ventricosa</name>
    <dbReference type="NCBI Taxonomy" id="182803"/>
    <lineage>
        <taxon>Eukaryota</taxon>
        <taxon>Metazoa</taxon>
        <taxon>Ecdysozoa</taxon>
        <taxon>Arthropoda</taxon>
        <taxon>Chelicerata</taxon>
        <taxon>Arachnida</taxon>
        <taxon>Araneae</taxon>
        <taxon>Araneomorphae</taxon>
        <taxon>Entelegynae</taxon>
        <taxon>Araneoidea</taxon>
        <taxon>Araneidae</taxon>
        <taxon>Araneus</taxon>
    </lineage>
</organism>
<dbReference type="EMBL" id="BGPR01000011">
    <property type="protein sequence ID" value="GBL77216.1"/>
    <property type="molecule type" value="Genomic_DNA"/>
</dbReference>
<dbReference type="OrthoDB" id="4369127at2759"/>
<dbReference type="Proteomes" id="UP000499080">
    <property type="component" value="Unassembled WGS sequence"/>
</dbReference>